<dbReference type="Gene3D" id="2.60.120.10">
    <property type="entry name" value="Jelly Rolls"/>
    <property type="match status" value="1"/>
</dbReference>
<protein>
    <recommendedName>
        <fullName evidence="1">Cyclic nucleotide-binding domain-containing protein</fullName>
    </recommendedName>
</protein>
<feature type="domain" description="Cyclic nucleotide-binding" evidence="1">
    <location>
        <begin position="58"/>
        <end position="147"/>
    </location>
</feature>
<dbReference type="SUPFAM" id="SSF51206">
    <property type="entry name" value="cAMP-binding domain-like"/>
    <property type="match status" value="1"/>
</dbReference>
<dbReference type="InterPro" id="IPR014710">
    <property type="entry name" value="RmlC-like_jellyroll"/>
</dbReference>
<dbReference type="Pfam" id="PF00027">
    <property type="entry name" value="cNMP_binding"/>
    <property type="match status" value="1"/>
</dbReference>
<dbReference type="InterPro" id="IPR019302">
    <property type="entry name" value="CAP12/PCTIR_TIR_dom"/>
</dbReference>
<dbReference type="InterPro" id="IPR018490">
    <property type="entry name" value="cNMP-bd_dom_sf"/>
</dbReference>
<proteinExistence type="predicted"/>
<dbReference type="PANTHER" id="PTHR23011:SF28">
    <property type="entry name" value="CYCLIC NUCLEOTIDE-BINDING DOMAIN CONTAINING PROTEIN"/>
    <property type="match status" value="1"/>
</dbReference>
<sequence>MLTIMTTGKLIDRFEGPSGRAVLEEVLLEQKLVLGNQDLARRLAEVGTLEEIAKDAVLITEDAEDSEVYFIITGHFQVKVHDREVATRGGGDHVGEMAALVPTAKRSATVLATEPSIVLKVSAADFKSIADAYPSVWRQVTRQLVDRLHQRNDMVLPAHQSSHVFIICSVEALPIARAIENNLEHDKFFVKTWTQGVFRASQYALESLEEQLDECDFAIAIAQPDDSVTMREETKNTPRDNVIFELGLFVGRLGRARTFLLEPRGDEVHLPSDLKGLTTIGYRLTKSEDQLPSSLSPACNQLRTIFNKLGPK</sequence>
<dbReference type="CDD" id="cd00038">
    <property type="entry name" value="CAP_ED"/>
    <property type="match status" value="1"/>
</dbReference>
<name>A6N5T3_PSEAI</name>
<accession>A6N5T3</accession>
<reference evidence="2" key="1">
    <citation type="journal article" date="2009" name="FEMS Microbiol. Lett.">
        <title>Genomic islands of Pseudomonas aeruginosa.</title>
        <authorList>
            <person name="Battle S.E."/>
            <person name="Rello J."/>
            <person name="Hauser A.R."/>
        </authorList>
    </citation>
    <scope>NUCLEOTIDE SEQUENCE</scope>
    <source>
        <strain evidence="2">PSE9</strain>
    </source>
</reference>
<dbReference type="EMBL" id="EF611303">
    <property type="protein sequence ID" value="ABR13529.1"/>
    <property type="molecule type" value="Genomic_DNA"/>
</dbReference>
<dbReference type="PROSITE" id="PS50042">
    <property type="entry name" value="CNMP_BINDING_3"/>
    <property type="match status" value="1"/>
</dbReference>
<evidence type="ECO:0000259" key="1">
    <source>
        <dbReference type="PROSITE" id="PS50042"/>
    </source>
</evidence>
<dbReference type="GO" id="GO:0050135">
    <property type="term" value="F:NADP+ nucleosidase activity"/>
    <property type="evidence" value="ECO:0007669"/>
    <property type="project" value="InterPro"/>
</dbReference>
<organism evidence="2">
    <name type="scientific">Pseudomonas aeruginosa</name>
    <dbReference type="NCBI Taxonomy" id="287"/>
    <lineage>
        <taxon>Bacteria</taxon>
        <taxon>Pseudomonadati</taxon>
        <taxon>Pseudomonadota</taxon>
        <taxon>Gammaproteobacteria</taxon>
        <taxon>Pseudomonadales</taxon>
        <taxon>Pseudomonadaceae</taxon>
        <taxon>Pseudomonas</taxon>
    </lineage>
</organism>
<dbReference type="SMART" id="SM00100">
    <property type="entry name" value="cNMP"/>
    <property type="match status" value="1"/>
</dbReference>
<dbReference type="AlphaFoldDB" id="A6N5T3"/>
<dbReference type="Pfam" id="PF10137">
    <property type="entry name" value="CAP12-PCTIR_TIR"/>
    <property type="match status" value="1"/>
</dbReference>
<evidence type="ECO:0000313" key="2">
    <source>
        <dbReference type="EMBL" id="ABR13529.1"/>
    </source>
</evidence>
<dbReference type="PANTHER" id="PTHR23011">
    <property type="entry name" value="CYCLIC NUCLEOTIDE-BINDING DOMAIN CONTAINING PROTEIN"/>
    <property type="match status" value="1"/>
</dbReference>
<dbReference type="InterPro" id="IPR000595">
    <property type="entry name" value="cNMP-bd_dom"/>
</dbReference>